<dbReference type="eggNOG" id="COG1214">
    <property type="taxonomic scope" value="Bacteria"/>
</dbReference>
<dbReference type="AlphaFoldDB" id="F8AUZ1"/>
<evidence type="ECO:0000259" key="2">
    <source>
        <dbReference type="Pfam" id="PF00814"/>
    </source>
</evidence>
<evidence type="ECO:0000256" key="1">
    <source>
        <dbReference type="SAM" id="MobiDB-lite"/>
    </source>
</evidence>
<dbReference type="Pfam" id="PF00814">
    <property type="entry name" value="TsaD"/>
    <property type="match status" value="1"/>
</dbReference>
<keyword evidence="4" id="KW-1185">Reference proteome</keyword>
<dbReference type="NCBIfam" id="TIGR03725">
    <property type="entry name" value="T6A_YeaZ"/>
    <property type="match status" value="1"/>
</dbReference>
<dbReference type="HOGENOM" id="CLU_064886_3_3_11"/>
<evidence type="ECO:0000313" key="3">
    <source>
        <dbReference type="EMBL" id="AEH11194.1"/>
    </source>
</evidence>
<dbReference type="PANTHER" id="PTHR11735">
    <property type="entry name" value="TRNA N6-ADENOSINE THREONYLCARBAMOYLTRANSFERASE"/>
    <property type="match status" value="1"/>
</dbReference>
<gene>
    <name evidence="3" type="ordered locus">FsymDg_3919</name>
</gene>
<dbReference type="InterPro" id="IPR000905">
    <property type="entry name" value="Gcp-like_dom"/>
</dbReference>
<dbReference type="SUPFAM" id="SSF53067">
    <property type="entry name" value="Actin-like ATPase domain"/>
    <property type="match status" value="2"/>
</dbReference>
<dbReference type="GO" id="GO:0005829">
    <property type="term" value="C:cytosol"/>
    <property type="evidence" value="ECO:0007669"/>
    <property type="project" value="TreeGrafter"/>
</dbReference>
<dbReference type="Gene3D" id="3.30.420.40">
    <property type="match status" value="2"/>
</dbReference>
<accession>F8AUZ1</accession>
<reference evidence="3 4" key="1">
    <citation type="submission" date="2011-05" db="EMBL/GenBank/DDBJ databases">
        <title>Complete sequence of chromosome of Frankia symbiont of Datisca glomerata.</title>
        <authorList>
            <consortium name="US DOE Joint Genome Institute"/>
            <person name="Lucas S."/>
            <person name="Han J."/>
            <person name="Lapidus A."/>
            <person name="Cheng J.-F."/>
            <person name="Goodwin L."/>
            <person name="Pitluck S."/>
            <person name="Peters L."/>
            <person name="Mikhailova N."/>
            <person name="Chertkov O."/>
            <person name="Teshima H."/>
            <person name="Han C."/>
            <person name="Tapia R."/>
            <person name="Land M."/>
            <person name="Hauser L."/>
            <person name="Kyrpides N."/>
            <person name="Ivanova N."/>
            <person name="Pagani I."/>
            <person name="Berry A."/>
            <person name="Pawlowski K."/>
            <person name="Persson T."/>
            <person name="Vanden Heuvel B."/>
            <person name="Benson D."/>
            <person name="Woyke T."/>
        </authorList>
    </citation>
    <scope>NUCLEOTIDE SEQUENCE [LARGE SCALE GENOMIC DNA]</scope>
    <source>
        <strain evidence="4">4085684</strain>
    </source>
</reference>
<dbReference type="KEGG" id="fsy:FsymDg_3919"/>
<dbReference type="STRING" id="656024.FsymDg_3919"/>
<dbReference type="RefSeq" id="WP_013875072.1">
    <property type="nucleotide sequence ID" value="NC_015656.1"/>
</dbReference>
<sequence>MLLIALDTATPACSVALVDVAHGYPPGLSDAAATPATAGQPAVTEADGSEARAVVGGQAVVVTGRAARQVVDPRRHAELLVPLVREVLDEAAVRPADLDGVVVGLGPGPFTSLRVGVVTAGAFADALGKPAYGICSLDGVGAGLTGRVAVATDARRREVYWAVYADGARVAGPFVDRPRAVVDALREMSASRLVGPGAALYPDVFADLAGPGPHPWPASTPASAPASATGARTGAGPDTRAGTGSGTRSGAGPGQTPGPPRTADPGYPSPVVLARLAAADVLARRPPAPLVPLYLRRPDAAEPHPPKAVAV</sequence>
<evidence type="ECO:0000313" key="4">
    <source>
        <dbReference type="Proteomes" id="UP000001549"/>
    </source>
</evidence>
<dbReference type="EMBL" id="CP002801">
    <property type="protein sequence ID" value="AEH11194.1"/>
    <property type="molecule type" value="Genomic_DNA"/>
</dbReference>
<feature type="compositionally biased region" description="Low complexity" evidence="1">
    <location>
        <begin position="219"/>
        <end position="242"/>
    </location>
</feature>
<dbReference type="Proteomes" id="UP000001549">
    <property type="component" value="Chromosome"/>
</dbReference>
<feature type="region of interest" description="Disordered" evidence="1">
    <location>
        <begin position="212"/>
        <end position="269"/>
    </location>
</feature>
<dbReference type="InterPro" id="IPR022496">
    <property type="entry name" value="T6A_TsaB"/>
</dbReference>
<dbReference type="GO" id="GO:0002949">
    <property type="term" value="P:tRNA threonylcarbamoyladenosine modification"/>
    <property type="evidence" value="ECO:0007669"/>
    <property type="project" value="InterPro"/>
</dbReference>
<feature type="domain" description="Gcp-like" evidence="2">
    <location>
        <begin position="74"/>
        <end position="182"/>
    </location>
</feature>
<proteinExistence type="predicted"/>
<feature type="compositionally biased region" description="Gly residues" evidence="1">
    <location>
        <begin position="243"/>
        <end position="255"/>
    </location>
</feature>
<dbReference type="InterPro" id="IPR043129">
    <property type="entry name" value="ATPase_NBD"/>
</dbReference>
<protein>
    <submittedName>
        <fullName evidence="3">Universal protein YeaZ</fullName>
    </submittedName>
</protein>
<name>F8AUZ1_9ACTN</name>
<organism evidence="3 4">
    <name type="scientific">Candidatus Protofrankia datiscae</name>
    <dbReference type="NCBI Taxonomy" id="2716812"/>
    <lineage>
        <taxon>Bacteria</taxon>
        <taxon>Bacillati</taxon>
        <taxon>Actinomycetota</taxon>
        <taxon>Actinomycetes</taxon>
        <taxon>Frankiales</taxon>
        <taxon>Frankiaceae</taxon>
        <taxon>Protofrankia</taxon>
    </lineage>
</organism>
<dbReference type="PANTHER" id="PTHR11735:SF11">
    <property type="entry name" value="TRNA THREONYLCARBAMOYLADENOSINE BIOSYNTHESIS PROTEIN TSAB"/>
    <property type="match status" value="1"/>
</dbReference>